<evidence type="ECO:0000256" key="1">
    <source>
        <dbReference type="SAM" id="SignalP"/>
    </source>
</evidence>
<dbReference type="OrthoDB" id="1521716at2"/>
<comment type="caution">
    <text evidence="2">The sequence shown here is derived from an EMBL/GenBank/DDBJ whole genome shotgun (WGS) entry which is preliminary data.</text>
</comment>
<organism evidence="2 3">
    <name type="scientific">Marinirhabdus gelatinilytica</name>
    <dbReference type="NCBI Taxonomy" id="1703343"/>
    <lineage>
        <taxon>Bacteria</taxon>
        <taxon>Pseudomonadati</taxon>
        <taxon>Bacteroidota</taxon>
        <taxon>Flavobacteriia</taxon>
        <taxon>Flavobacteriales</taxon>
        <taxon>Flavobacteriaceae</taxon>
    </lineage>
</organism>
<feature type="chain" id="PRO_5016835270" description="Outer membrane lipoprotein" evidence="1">
    <location>
        <begin position="25"/>
        <end position="425"/>
    </location>
</feature>
<proteinExistence type="predicted"/>
<dbReference type="RefSeq" id="WP_115122019.1">
    <property type="nucleotide sequence ID" value="NZ_QRAO01000001.1"/>
</dbReference>
<evidence type="ECO:0000313" key="3">
    <source>
        <dbReference type="Proteomes" id="UP000255317"/>
    </source>
</evidence>
<evidence type="ECO:0000313" key="2">
    <source>
        <dbReference type="EMBL" id="RDK88301.1"/>
    </source>
</evidence>
<protein>
    <recommendedName>
        <fullName evidence="4">Outer membrane lipoprotein</fullName>
    </recommendedName>
</protein>
<accession>A0A370QIX8</accession>
<keyword evidence="3" id="KW-1185">Reference proteome</keyword>
<dbReference type="PANTHER" id="PTHR41339:SF1">
    <property type="entry name" value="SECRETED PROTEIN"/>
    <property type="match status" value="1"/>
</dbReference>
<dbReference type="PROSITE" id="PS51257">
    <property type="entry name" value="PROKAR_LIPOPROTEIN"/>
    <property type="match status" value="1"/>
</dbReference>
<gene>
    <name evidence="2" type="ORF">C8D94_101171</name>
</gene>
<dbReference type="SUPFAM" id="SSF51126">
    <property type="entry name" value="Pectin lyase-like"/>
    <property type="match status" value="1"/>
</dbReference>
<dbReference type="PANTHER" id="PTHR41339">
    <property type="entry name" value="LIPL48"/>
    <property type="match status" value="1"/>
</dbReference>
<sequence>MKKFFLSQVALVAFSLLLIGCSSDDNDPIDVSDDVDPVDSVITGQITEDITLTNDVIWTLDGRVTVVDGVTLTIDPGTIIKALPGQEANASVLIIARGGKIQANGTSSAPIIFTSSTDNIELGQTAGTNLDENDRGLWGGVIVLGRARASLSGDAPENQIEGIPASDTNGLYGGTNDADDSGAMNYVSIRHGGTLIGEGNEINGLTLGGVGSGTTISNIEVVGNVDDGIEWFGGAVNSSNLLVWAQGDDGLDIDEAYSGTISNSLVIAGDVSDHALEIDGPAGSFQAAFEIDGLTLIGNTTTENGEYADFRDGALGTVRNVYATGFKASADVELDNNEVSQNFLDGLITFENWVLNGADNTIFVEKVACIENCDDNDPNNDVTEEIIILDPTFTERAANWTTTGTSGGANTGVFSWTYASAKGAF</sequence>
<evidence type="ECO:0008006" key="4">
    <source>
        <dbReference type="Google" id="ProtNLM"/>
    </source>
</evidence>
<keyword evidence="1" id="KW-0732">Signal</keyword>
<reference evidence="2 3" key="1">
    <citation type="submission" date="2018-07" db="EMBL/GenBank/DDBJ databases">
        <title>Genomic Encyclopedia of Type Strains, Phase IV (KMG-IV): sequencing the most valuable type-strain genomes for metagenomic binning, comparative biology and taxonomic classification.</title>
        <authorList>
            <person name="Goeker M."/>
        </authorList>
    </citation>
    <scope>NUCLEOTIDE SEQUENCE [LARGE SCALE GENOMIC DNA]</scope>
    <source>
        <strain evidence="2 3">DSM 101478</strain>
    </source>
</reference>
<dbReference type="EMBL" id="QRAO01000001">
    <property type="protein sequence ID" value="RDK88301.1"/>
    <property type="molecule type" value="Genomic_DNA"/>
</dbReference>
<dbReference type="InterPro" id="IPR011050">
    <property type="entry name" value="Pectin_lyase_fold/virulence"/>
</dbReference>
<feature type="signal peptide" evidence="1">
    <location>
        <begin position="1"/>
        <end position="24"/>
    </location>
</feature>
<name>A0A370QIX8_9FLAO</name>
<dbReference type="AlphaFoldDB" id="A0A370QIX8"/>
<dbReference type="Proteomes" id="UP000255317">
    <property type="component" value="Unassembled WGS sequence"/>
</dbReference>